<protein>
    <recommendedName>
        <fullName evidence="4">Tat pathway signal protein</fullName>
    </recommendedName>
</protein>
<evidence type="ECO:0000256" key="1">
    <source>
        <dbReference type="SAM" id="SignalP"/>
    </source>
</evidence>
<organism evidence="2 3">
    <name type="scientific">Teichococcus coralli</name>
    <dbReference type="NCBI Taxonomy" id="2545983"/>
    <lineage>
        <taxon>Bacteria</taxon>
        <taxon>Pseudomonadati</taxon>
        <taxon>Pseudomonadota</taxon>
        <taxon>Alphaproteobacteria</taxon>
        <taxon>Acetobacterales</taxon>
        <taxon>Roseomonadaceae</taxon>
        <taxon>Roseomonas</taxon>
    </lineage>
</organism>
<comment type="caution">
    <text evidence="2">The sequence shown here is derived from an EMBL/GenBank/DDBJ whole genome shotgun (WGS) entry which is preliminary data.</text>
</comment>
<feature type="chain" id="PRO_5033021871" description="Tat pathway signal protein" evidence="1">
    <location>
        <begin position="23"/>
        <end position="198"/>
    </location>
</feature>
<dbReference type="AlphaFoldDB" id="A0A845BAJ6"/>
<evidence type="ECO:0000313" key="3">
    <source>
        <dbReference type="Proteomes" id="UP000460715"/>
    </source>
</evidence>
<feature type="signal peptide" evidence="1">
    <location>
        <begin position="1"/>
        <end position="22"/>
    </location>
</feature>
<gene>
    <name evidence="2" type="ORF">E0493_03345</name>
</gene>
<accession>A0A845BAJ6</accession>
<sequence>MPPRAPLLALLALPLLSTAALAQRTLPDPSYTVINNTGQTLEMLFASPVGSHDWGHDRLGSEPVPSGTSRLVRLDPRDGCRYDLRAVFRDGTVQDMRNTNTCAARSYRLGPAAPPPEPRLELRNAGREPIVAAFVSPAGAGDWGMDQLDVHPLPPGRSFRLELPPGACRYDVKVLYADSASEERRGLDLCASPAVRFP</sequence>
<evidence type="ECO:0000313" key="2">
    <source>
        <dbReference type="EMBL" id="MXP62387.1"/>
    </source>
</evidence>
<keyword evidence="1" id="KW-0732">Signal</keyword>
<proteinExistence type="predicted"/>
<dbReference type="EMBL" id="SNVJ01000002">
    <property type="protein sequence ID" value="MXP62387.1"/>
    <property type="molecule type" value="Genomic_DNA"/>
</dbReference>
<dbReference type="Proteomes" id="UP000460715">
    <property type="component" value="Unassembled WGS sequence"/>
</dbReference>
<dbReference type="OrthoDB" id="464386at2"/>
<reference evidence="2 3" key="1">
    <citation type="submission" date="2019-03" db="EMBL/GenBank/DDBJ databases">
        <title>Roseomonas sp. a novel Roseomonas species isolated from Sea whip Gorgonian.</title>
        <authorList>
            <person name="Li F."/>
            <person name="Pan X."/>
            <person name="Huang S."/>
            <person name="Li Z."/>
            <person name="Meng B."/>
        </authorList>
    </citation>
    <scope>NUCLEOTIDE SEQUENCE [LARGE SCALE GENOMIC DNA]</scope>
    <source>
        <strain evidence="2 3">M0104</strain>
    </source>
</reference>
<keyword evidence="3" id="KW-1185">Reference proteome</keyword>
<dbReference type="RefSeq" id="WP_160935496.1">
    <property type="nucleotide sequence ID" value="NZ_SNVJ01000002.1"/>
</dbReference>
<name>A0A845BAJ6_9PROT</name>
<evidence type="ECO:0008006" key="4">
    <source>
        <dbReference type="Google" id="ProtNLM"/>
    </source>
</evidence>